<dbReference type="GO" id="GO:0006508">
    <property type="term" value="P:proteolysis"/>
    <property type="evidence" value="ECO:0007669"/>
    <property type="project" value="UniProtKB-KW"/>
</dbReference>
<evidence type="ECO:0000256" key="2">
    <source>
        <dbReference type="ARBA" id="ARBA00022723"/>
    </source>
</evidence>
<dbReference type="Proteomes" id="UP000275408">
    <property type="component" value="Unassembled WGS sequence"/>
</dbReference>
<dbReference type="Pfam" id="PF01421">
    <property type="entry name" value="Reprolysin"/>
    <property type="match status" value="1"/>
</dbReference>
<proteinExistence type="predicted"/>
<name>A0A3M6UGV9_POCDA</name>
<organism evidence="10 11">
    <name type="scientific">Pocillopora damicornis</name>
    <name type="common">Cauliflower coral</name>
    <name type="synonym">Millepora damicornis</name>
    <dbReference type="NCBI Taxonomy" id="46731"/>
    <lineage>
        <taxon>Eukaryota</taxon>
        <taxon>Metazoa</taxon>
        <taxon>Cnidaria</taxon>
        <taxon>Anthozoa</taxon>
        <taxon>Hexacorallia</taxon>
        <taxon>Scleractinia</taxon>
        <taxon>Astrocoeniina</taxon>
        <taxon>Pocilloporidae</taxon>
        <taxon>Pocillopora</taxon>
    </lineage>
</organism>
<dbReference type="AlphaFoldDB" id="A0A3M6UGV9"/>
<evidence type="ECO:0000259" key="9">
    <source>
        <dbReference type="PROSITE" id="PS50215"/>
    </source>
</evidence>
<dbReference type="GO" id="GO:0031012">
    <property type="term" value="C:extracellular matrix"/>
    <property type="evidence" value="ECO:0007669"/>
    <property type="project" value="TreeGrafter"/>
</dbReference>
<evidence type="ECO:0000256" key="4">
    <source>
        <dbReference type="ARBA" id="ARBA00022833"/>
    </source>
</evidence>
<dbReference type="EMBL" id="RCHS01001569">
    <property type="protein sequence ID" value="RMX52809.1"/>
    <property type="molecule type" value="Genomic_DNA"/>
</dbReference>
<gene>
    <name evidence="10" type="ORF">pdam_00012220</name>
</gene>
<evidence type="ECO:0000256" key="3">
    <source>
        <dbReference type="ARBA" id="ARBA00022801"/>
    </source>
</evidence>
<dbReference type="OrthoDB" id="5948003at2759"/>
<protein>
    <recommendedName>
        <fullName evidence="9">Peptidase M12B domain-containing protein</fullName>
    </recommendedName>
</protein>
<evidence type="ECO:0000313" key="10">
    <source>
        <dbReference type="EMBL" id="RMX52809.1"/>
    </source>
</evidence>
<evidence type="ECO:0000256" key="5">
    <source>
        <dbReference type="ARBA" id="ARBA00023049"/>
    </source>
</evidence>
<keyword evidence="5" id="KW-0482">Metalloprotease</keyword>
<dbReference type="InterPro" id="IPR041645">
    <property type="entry name" value="ADAMTS_CR_2"/>
</dbReference>
<comment type="caution">
    <text evidence="8">Lacks conserved residue(s) required for the propagation of feature annotation.</text>
</comment>
<dbReference type="STRING" id="46731.A0A3M6UGV9"/>
<evidence type="ECO:0000256" key="6">
    <source>
        <dbReference type="ARBA" id="ARBA00023157"/>
    </source>
</evidence>
<feature type="binding site" evidence="8">
    <location>
        <position position="96"/>
    </location>
    <ligand>
        <name>Zn(2+)</name>
        <dbReference type="ChEBI" id="CHEBI:29105"/>
        <note>catalytic</note>
    </ligand>
</feature>
<dbReference type="InterPro" id="IPR024079">
    <property type="entry name" value="MetalloPept_cat_dom_sf"/>
</dbReference>
<evidence type="ECO:0000313" key="11">
    <source>
        <dbReference type="Proteomes" id="UP000275408"/>
    </source>
</evidence>
<dbReference type="Gene3D" id="3.40.390.10">
    <property type="entry name" value="Collagenase (Catalytic Domain)"/>
    <property type="match status" value="1"/>
</dbReference>
<dbReference type="GO" id="GO:0046872">
    <property type="term" value="F:metal ion binding"/>
    <property type="evidence" value="ECO:0007669"/>
    <property type="project" value="UniProtKB-KW"/>
</dbReference>
<feature type="active site" evidence="8">
    <location>
        <position position="87"/>
    </location>
</feature>
<dbReference type="Pfam" id="PF17771">
    <property type="entry name" value="ADAMTS_CR_2"/>
    <property type="match status" value="1"/>
</dbReference>
<feature type="domain" description="Peptidase M12B" evidence="9">
    <location>
        <begin position="56"/>
        <end position="150"/>
    </location>
</feature>
<dbReference type="InterPro" id="IPR050439">
    <property type="entry name" value="ADAMTS_ADAMTS-like"/>
</dbReference>
<dbReference type="Gene3D" id="3.40.1620.60">
    <property type="match status" value="2"/>
</dbReference>
<comment type="caution">
    <text evidence="10">The sequence shown here is derived from an EMBL/GenBank/DDBJ whole genome shotgun (WGS) entry which is preliminary data.</text>
</comment>
<keyword evidence="3" id="KW-0378">Hydrolase</keyword>
<sequence>MATGRASDSALDKPLSDERREILKRVKRDFARDMDANESCKCDLPADDSPEKVCDGLSELGTICQAPRSCSLAEDNGLSTAYTIAHELGHLFSLPHDGDNNLCTRSRGDQHLMAPSLSFDTKPWSWSSCSREKITRFLELGYGSCLENKPNEKNQSKYHGTLPGEMYSVDKQCQLTFGEESRVCPYKTPVVRQDDWEKKRLLHPSHAMGRWNAVRKKEAVTYLPCNRLCFRLGYGSCLENKPSEKNQSKYHGALPGEIYSVDKQCQMIFGEESRLCPYMEPCRRLWCVKMIGKRKGCSTHHMPWADGTPCAKRKRIYSNIFKFANLDVDDS</sequence>
<keyword evidence="6" id="KW-1015">Disulfide bond</keyword>
<evidence type="ECO:0000256" key="7">
    <source>
        <dbReference type="ARBA" id="ARBA00023180"/>
    </source>
</evidence>
<keyword evidence="11" id="KW-1185">Reference proteome</keyword>
<keyword evidence="2 8" id="KW-0479">Metal-binding</keyword>
<keyword evidence="1" id="KW-0645">Protease</keyword>
<keyword evidence="7" id="KW-0325">Glycoprotein</keyword>
<evidence type="ECO:0000256" key="8">
    <source>
        <dbReference type="PROSITE-ProRule" id="PRU00276"/>
    </source>
</evidence>
<dbReference type="InterPro" id="IPR001590">
    <property type="entry name" value="Peptidase_M12B"/>
</dbReference>
<dbReference type="SUPFAM" id="SSF55486">
    <property type="entry name" value="Metalloproteases ('zincins'), catalytic domain"/>
    <property type="match status" value="1"/>
</dbReference>
<dbReference type="PANTHER" id="PTHR13723:SF278">
    <property type="entry name" value="ADAM METALLOPEPTIDASE WITH THROMBOSPONDIN TYPE 1 MOTIF A, ISOFORM B"/>
    <property type="match status" value="1"/>
</dbReference>
<dbReference type="GO" id="GO:0030198">
    <property type="term" value="P:extracellular matrix organization"/>
    <property type="evidence" value="ECO:0007669"/>
    <property type="project" value="TreeGrafter"/>
</dbReference>
<dbReference type="GO" id="GO:0004222">
    <property type="term" value="F:metalloendopeptidase activity"/>
    <property type="evidence" value="ECO:0007669"/>
    <property type="project" value="InterPro"/>
</dbReference>
<evidence type="ECO:0000256" key="1">
    <source>
        <dbReference type="ARBA" id="ARBA00022670"/>
    </source>
</evidence>
<feature type="binding site" evidence="8">
    <location>
        <position position="90"/>
    </location>
    <ligand>
        <name>Zn(2+)</name>
        <dbReference type="ChEBI" id="CHEBI:29105"/>
        <note>catalytic</note>
    </ligand>
</feature>
<dbReference type="PROSITE" id="PS50215">
    <property type="entry name" value="ADAM_MEPRO"/>
    <property type="match status" value="1"/>
</dbReference>
<keyword evidence="4 8" id="KW-0862">Zinc</keyword>
<accession>A0A3M6UGV9</accession>
<reference evidence="10 11" key="1">
    <citation type="journal article" date="2018" name="Sci. Rep.">
        <title>Comparative analysis of the Pocillopora damicornis genome highlights role of immune system in coral evolution.</title>
        <authorList>
            <person name="Cunning R."/>
            <person name="Bay R.A."/>
            <person name="Gillette P."/>
            <person name="Baker A.C."/>
            <person name="Traylor-Knowles N."/>
        </authorList>
    </citation>
    <scope>NUCLEOTIDE SEQUENCE [LARGE SCALE GENOMIC DNA]</scope>
    <source>
        <strain evidence="10">RSMAS</strain>
        <tissue evidence="10">Whole animal</tissue>
    </source>
</reference>
<feature type="binding site" evidence="8">
    <location>
        <position position="86"/>
    </location>
    <ligand>
        <name>Zn(2+)</name>
        <dbReference type="ChEBI" id="CHEBI:29105"/>
        <note>catalytic</note>
    </ligand>
</feature>
<dbReference type="PANTHER" id="PTHR13723">
    <property type="entry name" value="ADAMTS A DISINTEGRIN AND METALLOPROTEASE WITH THROMBOSPONDIN MOTIFS PROTEASE"/>
    <property type="match status" value="1"/>
</dbReference>